<comment type="similarity">
    <text evidence="1">Belongs to the DNA mismatch repair MutL/HexB family.</text>
</comment>
<dbReference type="FunFam" id="3.30.1370.100:FF:000001">
    <property type="entry name" value="Mismatch repair endonuclease pms1, putative"/>
    <property type="match status" value="1"/>
</dbReference>
<feature type="compositionally biased region" description="Acidic residues" evidence="3">
    <location>
        <begin position="409"/>
        <end position="447"/>
    </location>
</feature>
<dbReference type="SUPFAM" id="SSF54211">
    <property type="entry name" value="Ribosomal protein S5 domain 2-like"/>
    <property type="match status" value="1"/>
</dbReference>
<dbReference type="InterPro" id="IPR020568">
    <property type="entry name" value="Ribosomal_Su5_D2-typ_SF"/>
</dbReference>
<dbReference type="GO" id="GO:0032389">
    <property type="term" value="C:MutLalpha complex"/>
    <property type="evidence" value="ECO:0007669"/>
    <property type="project" value="TreeGrafter"/>
</dbReference>
<dbReference type="InterPro" id="IPR014790">
    <property type="entry name" value="MutL_C"/>
</dbReference>
<dbReference type="PANTHER" id="PTHR10073">
    <property type="entry name" value="DNA MISMATCH REPAIR PROTEIN MLH, PMS, MUTL"/>
    <property type="match status" value="1"/>
</dbReference>
<evidence type="ECO:0000259" key="5">
    <source>
        <dbReference type="SMART" id="SM01340"/>
    </source>
</evidence>
<dbReference type="InterPro" id="IPR042120">
    <property type="entry name" value="MutL_C_dimsub"/>
</dbReference>
<dbReference type="PROSITE" id="PS00058">
    <property type="entry name" value="DNA_MISMATCH_REPAIR_1"/>
    <property type="match status" value="1"/>
</dbReference>
<dbReference type="GO" id="GO:0140664">
    <property type="term" value="F:ATP-dependent DNA damage sensor activity"/>
    <property type="evidence" value="ECO:0007669"/>
    <property type="project" value="InterPro"/>
</dbReference>
<dbReference type="Proteomes" id="UP000697127">
    <property type="component" value="Unassembled WGS sequence"/>
</dbReference>
<dbReference type="Gene3D" id="3.30.230.10">
    <property type="match status" value="1"/>
</dbReference>
<dbReference type="GO" id="GO:0030983">
    <property type="term" value="F:mismatched DNA binding"/>
    <property type="evidence" value="ECO:0007669"/>
    <property type="project" value="InterPro"/>
</dbReference>
<dbReference type="Gene3D" id="3.30.1540.20">
    <property type="entry name" value="MutL, C-terminal domain, dimerisation subdomain"/>
    <property type="match status" value="1"/>
</dbReference>
<sequence length="845" mass="97584">MSVRRISENDVHNITSGQVITDLSNIVKELIENAIDANSNSINITFKRFGLEGIEIQDNGDGISIDDFENLCKKNFTSKLENFENLINVKTLGFRGEALNSICNISQIVITTATSKDAPKGWELNFNKDGELIDKKLINHSKGTLIKVTDLFKNLPVRKLNLEKNYKKEFQKCLQLLTSYLLILTNIRIIIYNIDISGKKKIMMKTTNNSLIKDNIINIFGSTGLQGLEDVKYDLNLDDSYTVSLNGLLSDSSIGNGRLSKDRQFLFINKRPIEFKKIIKLINSIYKKFNYLQYPMILLNFEIHEHLLDINVTPDKKTVLLSNKYENILLGKLETFLENFWDKAGTYNIPVNENYQDKIKERNQNILQPKLESFALFQENTNIDFNDQEVEVIERTAVRNSKVVVMQMDDNDDDDYNESNDVETNEGDDQDDDDNDDKSDYNEDCNDDNNKNYDESDNEILHDEKRDGENNQEPETEIKDYSMNESSDVLEGCFESNNSDLNNESNNFSLQKNDEISILSDVSHKSCDCDKESHEQILDSLFINDSLLDSKDSDLEKSKTSDFNDENTEKSVNVINQKIRIRDDELVPKKNKRMKYLNGSSVNTNNIETSDISDQILSEKILGLSIHKDDFINMKIVGQFNKGFIIVYKKDSNDILIIDQHASDEKYNFEKFIEETTFENQPLVISQKLDLNSMEKLTILNHLQIFEKNGFKFKTKVNDHIESIDNNDDEVENLKQEDLYLTSLPYSRNTIFDLKDLDELIQLVEDMASTTNSMPRPSKVRSMFAMRACRSSIMIGQSLNKPKMENIVQHLSTLDKPWNCPHGRPTMRHLVKIDQWKPFNKDYQY</sequence>
<evidence type="ECO:0008006" key="8">
    <source>
        <dbReference type="Google" id="ProtNLM"/>
    </source>
</evidence>
<dbReference type="InterPro" id="IPR014762">
    <property type="entry name" value="DNA_mismatch_repair_CS"/>
</dbReference>
<dbReference type="PANTHER" id="PTHR10073:SF52">
    <property type="entry name" value="MISMATCH REPAIR ENDONUCLEASE PMS2"/>
    <property type="match status" value="1"/>
</dbReference>
<dbReference type="OrthoDB" id="10263226at2759"/>
<dbReference type="SUPFAM" id="SSF118116">
    <property type="entry name" value="DNA mismatch repair protein MutL"/>
    <property type="match status" value="1"/>
</dbReference>
<dbReference type="GO" id="GO:0061982">
    <property type="term" value="P:meiosis I cell cycle process"/>
    <property type="evidence" value="ECO:0007669"/>
    <property type="project" value="UniProtKB-ARBA"/>
</dbReference>
<evidence type="ECO:0000259" key="4">
    <source>
        <dbReference type="SMART" id="SM00853"/>
    </source>
</evidence>
<dbReference type="GO" id="GO:0016887">
    <property type="term" value="F:ATP hydrolysis activity"/>
    <property type="evidence" value="ECO:0007669"/>
    <property type="project" value="InterPro"/>
</dbReference>
<dbReference type="AlphaFoldDB" id="A0A9P6WMT4"/>
<feature type="domain" description="MutL C-terminal dimerisation" evidence="4">
    <location>
        <begin position="636"/>
        <end position="799"/>
    </location>
</feature>
<dbReference type="InterPro" id="IPR037198">
    <property type="entry name" value="MutL_C_sf"/>
</dbReference>
<dbReference type="NCBIfam" id="TIGR00585">
    <property type="entry name" value="mutl"/>
    <property type="match status" value="1"/>
</dbReference>
<dbReference type="InterPro" id="IPR013507">
    <property type="entry name" value="DNA_mismatch_S5_2-like"/>
</dbReference>
<dbReference type="InterPro" id="IPR014721">
    <property type="entry name" value="Ribsml_uS5_D2-typ_fold_subgr"/>
</dbReference>
<dbReference type="Pfam" id="PF08676">
    <property type="entry name" value="MutL_C"/>
    <property type="match status" value="1"/>
</dbReference>
<feature type="domain" description="DNA mismatch repair protein S5" evidence="5">
    <location>
        <begin position="216"/>
        <end position="338"/>
    </location>
</feature>
<keyword evidence="7" id="KW-1185">Reference proteome</keyword>
<dbReference type="InterPro" id="IPR002099">
    <property type="entry name" value="MutL/Mlh/PMS"/>
</dbReference>
<dbReference type="Pfam" id="PF13589">
    <property type="entry name" value="HATPase_c_3"/>
    <property type="match status" value="1"/>
</dbReference>
<dbReference type="GO" id="GO:0006298">
    <property type="term" value="P:mismatch repair"/>
    <property type="evidence" value="ECO:0007669"/>
    <property type="project" value="InterPro"/>
</dbReference>
<feature type="region of interest" description="Disordered" evidence="3">
    <location>
        <begin position="404"/>
        <end position="484"/>
    </location>
</feature>
<proteinExistence type="inferred from homology"/>
<dbReference type="Pfam" id="PF01119">
    <property type="entry name" value="DNA_mis_repair"/>
    <property type="match status" value="1"/>
</dbReference>
<gene>
    <name evidence="6" type="ORF">C6P40_004094</name>
</gene>
<comment type="caution">
    <text evidence="6">The sequence shown here is derived from an EMBL/GenBank/DDBJ whole genome shotgun (WGS) entry which is preliminary data.</text>
</comment>
<dbReference type="GO" id="GO:0005524">
    <property type="term" value="F:ATP binding"/>
    <property type="evidence" value="ECO:0007669"/>
    <property type="project" value="InterPro"/>
</dbReference>
<dbReference type="EMBL" id="PUHW01000051">
    <property type="protein sequence ID" value="KAG0689982.1"/>
    <property type="molecule type" value="Genomic_DNA"/>
</dbReference>
<evidence type="ECO:0000256" key="2">
    <source>
        <dbReference type="ARBA" id="ARBA00022763"/>
    </source>
</evidence>
<name>A0A9P6WMT4_9ASCO</name>
<dbReference type="SUPFAM" id="SSF55874">
    <property type="entry name" value="ATPase domain of HSP90 chaperone/DNA topoisomerase II/histidine kinase"/>
    <property type="match status" value="1"/>
</dbReference>
<evidence type="ECO:0000313" key="7">
    <source>
        <dbReference type="Proteomes" id="UP000697127"/>
    </source>
</evidence>
<dbReference type="Gene3D" id="3.30.565.10">
    <property type="entry name" value="Histidine kinase-like ATPase, C-terminal domain"/>
    <property type="match status" value="1"/>
</dbReference>
<accession>A0A9P6WMT4</accession>
<dbReference type="FunFam" id="3.30.565.10:FF:000017">
    <property type="entry name" value="PMS1 homolog 1, mismatch repair system component"/>
    <property type="match status" value="1"/>
</dbReference>
<evidence type="ECO:0000313" key="6">
    <source>
        <dbReference type="EMBL" id="KAG0689982.1"/>
    </source>
</evidence>
<dbReference type="CDD" id="cd16926">
    <property type="entry name" value="HATPase_MutL-MLH-PMS-like"/>
    <property type="match status" value="1"/>
</dbReference>
<evidence type="ECO:0000256" key="3">
    <source>
        <dbReference type="SAM" id="MobiDB-lite"/>
    </source>
</evidence>
<keyword evidence="2" id="KW-0227">DNA damage</keyword>
<dbReference type="CDD" id="cd03484">
    <property type="entry name" value="MutL_Trans_hPMS_2_like"/>
    <property type="match status" value="1"/>
</dbReference>
<dbReference type="SMART" id="SM01340">
    <property type="entry name" value="DNA_mis_repair"/>
    <property type="match status" value="1"/>
</dbReference>
<evidence type="ECO:0000256" key="1">
    <source>
        <dbReference type="ARBA" id="ARBA00006082"/>
    </source>
</evidence>
<feature type="compositionally biased region" description="Basic and acidic residues" evidence="3">
    <location>
        <begin position="448"/>
        <end position="469"/>
    </location>
</feature>
<protein>
    <recommendedName>
        <fullName evidence="8">DNA mismatch repair protein MutL</fullName>
    </recommendedName>
</protein>
<dbReference type="Gene3D" id="3.30.1370.100">
    <property type="entry name" value="MutL, C-terminal domain, regulatory subdomain"/>
    <property type="match status" value="1"/>
</dbReference>
<dbReference type="InterPro" id="IPR038973">
    <property type="entry name" value="MutL/Mlh/Pms-like"/>
</dbReference>
<dbReference type="SMART" id="SM00853">
    <property type="entry name" value="MutL_C"/>
    <property type="match status" value="1"/>
</dbReference>
<dbReference type="InterPro" id="IPR042121">
    <property type="entry name" value="MutL_C_regsub"/>
</dbReference>
<reference evidence="6" key="1">
    <citation type="submission" date="2020-11" db="EMBL/GenBank/DDBJ databases">
        <title>Kefir isolates.</title>
        <authorList>
            <person name="Marcisauskas S."/>
            <person name="Kim Y."/>
            <person name="Blasche S."/>
        </authorList>
    </citation>
    <scope>NUCLEOTIDE SEQUENCE</scope>
    <source>
        <strain evidence="6">Olga-1</strain>
    </source>
</reference>
<organism evidence="6 7">
    <name type="scientific">Pichia californica</name>
    <dbReference type="NCBI Taxonomy" id="460514"/>
    <lineage>
        <taxon>Eukaryota</taxon>
        <taxon>Fungi</taxon>
        <taxon>Dikarya</taxon>
        <taxon>Ascomycota</taxon>
        <taxon>Saccharomycotina</taxon>
        <taxon>Pichiomycetes</taxon>
        <taxon>Pichiales</taxon>
        <taxon>Pichiaceae</taxon>
        <taxon>Pichia</taxon>
    </lineage>
</organism>
<dbReference type="InterPro" id="IPR036890">
    <property type="entry name" value="HATPase_C_sf"/>
</dbReference>